<accession>A0A1X7PJT3</accession>
<dbReference type="SUPFAM" id="SSF48452">
    <property type="entry name" value="TPR-like"/>
    <property type="match status" value="2"/>
</dbReference>
<sequence length="859" mass="92460">MTTASLPIWRMIVRQALVAFAASMIVFLATAAEAQDRALKGIALVIGQSGYAALPALANPANDARLISGLLGDLGFEVSTVLDADHTRLSRALRRFAEDAEGSDVALLYFAGHGIEAGGENFLVPVDTAPDDPQGLVALSPLLSELQAAVPVTILLLDACRTNPFPPGATIATEGGSPAPVAAAGLGALRGVVPMKKTGGADPDTLGAVIGFAAEPGKAALDGTGGSSPYAAALAKHLPAAGFAFGDVMTMVTEEVYLATAARQLPWTNASLRRQLFFGLTPEERKGDEAQIRGERRKLLLTIAATPLPTRQLVEQVANTNGVPMDALYGMLDVLGVDVAAGGDLARQLDEGARRLKEIVASRNAQSRTDPEIVRLAALADTAEKEGAIRLALSFREQASKRAGEIDSALDEAESDIEKRRRELSQTFEDHAETALLNFDFQTAALRYADAFAQVERYDVARSYFLKVSEGDAWADQGAWHVDNEAFQRSLAAYDKAWQIGRSAPDARRDGDLRGNMAIVMTQLGERTMDPRWLDQAAEIYRAILKDRPRKKFPLDWAITNLDLGVLLNILGQRTGERSQLDEALNALEGASQIITKKQMPEEWAGIQLNISNVHSSIGDISGEPEDYLDASNAIERALTVWTREARPQLWASAQSNLGAALNSYGEKAGKPEAVQRAIKAQQAALTVATPESSPGTWAQAQGNLATAYVTLAELTNDYSNLRRALEAYRSSLTVYTPQSDAANFAGVRYNEGRILLRMGRIENSMALLHEAEQALGVAISHVHRAQLPIQWARIRSVTGEVLRELGERGKDRNALIDARAAFEDARTTFRDNGMGDSGQGFWEKQIAAIDAQLASPKP</sequence>
<dbReference type="PANTHER" id="PTHR22576:SF37">
    <property type="entry name" value="MUCOSA-ASSOCIATED LYMPHOID TISSUE LYMPHOMA TRANSLOCATION PROTEIN 1"/>
    <property type="match status" value="1"/>
</dbReference>
<dbReference type="Proteomes" id="UP000193083">
    <property type="component" value="Unassembled WGS sequence"/>
</dbReference>
<dbReference type="GO" id="GO:0006508">
    <property type="term" value="P:proteolysis"/>
    <property type="evidence" value="ECO:0007669"/>
    <property type="project" value="InterPro"/>
</dbReference>
<dbReference type="Gene3D" id="1.25.40.10">
    <property type="entry name" value="Tetratricopeptide repeat domain"/>
    <property type="match status" value="2"/>
</dbReference>
<dbReference type="InterPro" id="IPR001309">
    <property type="entry name" value="Pept_C14_p20"/>
</dbReference>
<protein>
    <submittedName>
        <fullName evidence="3">Uncharacterized protein, contains caspase domain</fullName>
    </submittedName>
</protein>
<dbReference type="Gene3D" id="3.40.50.1460">
    <property type="match status" value="1"/>
</dbReference>
<dbReference type="PANTHER" id="PTHR22576">
    <property type="entry name" value="MUCOSA ASSOCIATED LYMPHOID TISSUE LYMPHOMA TRANSLOCATION PROTEIN 1/PARACASPASE"/>
    <property type="match status" value="1"/>
</dbReference>
<feature type="domain" description="Caspase family p20" evidence="2">
    <location>
        <begin position="39"/>
        <end position="164"/>
    </location>
</feature>
<evidence type="ECO:0000256" key="1">
    <source>
        <dbReference type="SAM" id="Coils"/>
    </source>
</evidence>
<dbReference type="InterPro" id="IPR052039">
    <property type="entry name" value="Caspase-related_regulators"/>
</dbReference>
<evidence type="ECO:0000259" key="2">
    <source>
        <dbReference type="PROSITE" id="PS50208"/>
    </source>
</evidence>
<dbReference type="GO" id="GO:0004197">
    <property type="term" value="F:cysteine-type endopeptidase activity"/>
    <property type="evidence" value="ECO:0007669"/>
    <property type="project" value="InterPro"/>
</dbReference>
<dbReference type="InterPro" id="IPR011600">
    <property type="entry name" value="Pept_C14_caspase"/>
</dbReference>
<evidence type="ECO:0000313" key="3">
    <source>
        <dbReference type="EMBL" id="SMH50962.1"/>
    </source>
</evidence>
<proteinExistence type="predicted"/>
<dbReference type="OrthoDB" id="433986at2"/>
<feature type="coiled-coil region" evidence="1">
    <location>
        <begin position="396"/>
        <end position="430"/>
    </location>
</feature>
<gene>
    <name evidence="3" type="ORF">SAMN02982922_4297</name>
</gene>
<evidence type="ECO:0000313" key="4">
    <source>
        <dbReference type="Proteomes" id="UP000193083"/>
    </source>
</evidence>
<dbReference type="EMBL" id="FXBL01000004">
    <property type="protein sequence ID" value="SMH50962.1"/>
    <property type="molecule type" value="Genomic_DNA"/>
</dbReference>
<reference evidence="3 4" key="1">
    <citation type="submission" date="2017-04" db="EMBL/GenBank/DDBJ databases">
        <authorList>
            <person name="Afonso C.L."/>
            <person name="Miller P.J."/>
            <person name="Scott M.A."/>
            <person name="Spackman E."/>
            <person name="Goraichik I."/>
            <person name="Dimitrov K.M."/>
            <person name="Suarez D.L."/>
            <person name="Swayne D.E."/>
        </authorList>
    </citation>
    <scope>NUCLEOTIDE SEQUENCE [LARGE SCALE GENOMIC DNA]</scope>
    <source>
        <strain evidence="3 4">B5P</strain>
    </source>
</reference>
<name>A0A1X7PJT3_9HYPH</name>
<keyword evidence="4" id="KW-1185">Reference proteome</keyword>
<dbReference type="Pfam" id="PF00656">
    <property type="entry name" value="Peptidase_C14"/>
    <property type="match status" value="1"/>
</dbReference>
<dbReference type="SUPFAM" id="SSF52129">
    <property type="entry name" value="Caspase-like"/>
    <property type="match status" value="1"/>
</dbReference>
<organism evidence="3 4">
    <name type="scientific">Mesorhizobium australicum</name>
    <dbReference type="NCBI Taxonomy" id="536018"/>
    <lineage>
        <taxon>Bacteria</taxon>
        <taxon>Pseudomonadati</taxon>
        <taxon>Pseudomonadota</taxon>
        <taxon>Alphaproteobacteria</taxon>
        <taxon>Hyphomicrobiales</taxon>
        <taxon>Phyllobacteriaceae</taxon>
        <taxon>Mesorhizobium</taxon>
    </lineage>
</organism>
<dbReference type="InterPro" id="IPR011990">
    <property type="entry name" value="TPR-like_helical_dom_sf"/>
</dbReference>
<dbReference type="PROSITE" id="PS50208">
    <property type="entry name" value="CASPASE_P20"/>
    <property type="match status" value="1"/>
</dbReference>
<keyword evidence="1" id="KW-0175">Coiled coil</keyword>
<dbReference type="InterPro" id="IPR029030">
    <property type="entry name" value="Caspase-like_dom_sf"/>
</dbReference>
<dbReference type="AlphaFoldDB" id="A0A1X7PJT3"/>